<comment type="similarity">
    <text evidence="2">Belongs to the retinoblastoma protein (RB) family.</text>
</comment>
<comment type="subunit">
    <text evidence="11">Component of the DREAM complex (also named LINC complex) at least composed of E2F4, E2F5, LIN9, LIN37, LIN52, LIN54, MYBL1, MYBL2, RBL1, RBL2, RBBP4, TFDP1 and TFDP2. The complex exists in quiescent cells where it represses cell cycle-dependent genes. It dissociates in S phase when LIN9, LIN37, LIN52 and LIN54 form a subcomplex that binds to MYBL2. Interacts with AATF. Interacts with KDM5A. Interacts with KMT5B and KMT5C. Interacts with USP4. Interacts with RBBP9.</text>
</comment>
<evidence type="ECO:0000256" key="8">
    <source>
        <dbReference type="ARBA" id="ARBA00023242"/>
    </source>
</evidence>
<evidence type="ECO:0000256" key="3">
    <source>
        <dbReference type="ARBA" id="ARBA00022491"/>
    </source>
</evidence>
<keyword evidence="18" id="KW-1185">Reference proteome</keyword>
<dbReference type="GO" id="GO:1990841">
    <property type="term" value="F:promoter-specific chromatin binding"/>
    <property type="evidence" value="ECO:0007669"/>
    <property type="project" value="UniProtKB-ARBA"/>
</dbReference>
<dbReference type="Gene3D" id="1.10.472.10">
    <property type="entry name" value="Cyclin-like"/>
    <property type="match status" value="3"/>
</dbReference>
<dbReference type="Proteomes" id="UP000000715">
    <property type="component" value="Unplaced"/>
</dbReference>
<evidence type="ECO:0000313" key="18">
    <source>
        <dbReference type="Proteomes" id="UP000000715"/>
    </source>
</evidence>
<evidence type="ECO:0000256" key="5">
    <source>
        <dbReference type="ARBA" id="ARBA00022853"/>
    </source>
</evidence>
<organism evidence="18 19">
    <name type="scientific">Mustela putorius furo</name>
    <name type="common">European domestic ferret</name>
    <name type="synonym">Mustela furo</name>
    <dbReference type="NCBI Taxonomy" id="9669"/>
    <lineage>
        <taxon>Eukaryota</taxon>
        <taxon>Metazoa</taxon>
        <taxon>Chordata</taxon>
        <taxon>Craniata</taxon>
        <taxon>Vertebrata</taxon>
        <taxon>Euteleostomi</taxon>
        <taxon>Mammalia</taxon>
        <taxon>Eutheria</taxon>
        <taxon>Laurasiatheria</taxon>
        <taxon>Carnivora</taxon>
        <taxon>Caniformia</taxon>
        <taxon>Musteloidea</taxon>
        <taxon>Mustelidae</taxon>
        <taxon>Mustelinae</taxon>
        <taxon>Mustela</taxon>
    </lineage>
</organism>
<dbReference type="SMART" id="SM01367">
    <property type="entry name" value="DUF3452"/>
    <property type="match status" value="1"/>
</dbReference>
<dbReference type="InterPro" id="IPR028309">
    <property type="entry name" value="RB_fam"/>
</dbReference>
<dbReference type="PANTHER" id="PTHR13742">
    <property type="entry name" value="RETINOBLASTOMA-ASSOCIATED PROTEIN RB -RELATED"/>
    <property type="match status" value="1"/>
</dbReference>
<dbReference type="FunFam" id="1.10.472.10:FF:000035">
    <property type="entry name" value="RB transcriptional corepressor-like 1"/>
    <property type="match status" value="1"/>
</dbReference>
<dbReference type="Pfam" id="PF11934">
    <property type="entry name" value="DUF3452"/>
    <property type="match status" value="1"/>
</dbReference>
<dbReference type="InterPro" id="IPR002719">
    <property type="entry name" value="RB_B"/>
</dbReference>
<reference evidence="19" key="1">
    <citation type="submission" date="2025-08" db="UniProtKB">
        <authorList>
            <consortium name="RefSeq"/>
        </authorList>
    </citation>
    <scope>IDENTIFICATION</scope>
    <source>
        <tissue evidence="19">Brain</tissue>
    </source>
</reference>
<keyword evidence="3" id="KW-0678">Repressor</keyword>
<dbReference type="InterPro" id="IPR024599">
    <property type="entry name" value="RB_N"/>
</dbReference>
<feature type="domain" description="Retinoblastoma-associated protein C-terminal" evidence="17">
    <location>
        <begin position="893"/>
        <end position="1009"/>
    </location>
</feature>
<dbReference type="GO" id="GO:0006325">
    <property type="term" value="P:chromatin organization"/>
    <property type="evidence" value="ECO:0007669"/>
    <property type="project" value="UniProtKB-KW"/>
</dbReference>
<evidence type="ECO:0000256" key="12">
    <source>
        <dbReference type="ARBA" id="ARBA00071617"/>
    </source>
</evidence>
<proteinExistence type="inferred from homology"/>
<feature type="domain" description="Retinoblastoma-associated protein A-box" evidence="16">
    <location>
        <begin position="385"/>
        <end position="578"/>
    </location>
</feature>
<evidence type="ECO:0000256" key="4">
    <source>
        <dbReference type="ARBA" id="ARBA00022553"/>
    </source>
</evidence>
<sequence length="1009" mass="113493">MFEDEPHAEGAAVVAAAGEALQALCQELNLDEGSAAEALDDFTAIRGNYSLEGEVIHWLACSLYVACRKSIIPTVGKGIMEGNCVSLTRILRSAKLSLIQFFSKMKKWMDMSNLPQEFRERIERLERNFEVSTVIFKKFEPIFLDIFQNPYEEPPKLPRSRKQRRIPCSVKDLFNFCWTLFVYTKGNFRMIGDDLVNSYHLLLCCLDLIFANAIICPNRHDLLNPSFKGLPSDFHTAAFRASEEPPCIIAVLCELHDGLLVEAKGIKEHYFKPYISKLFDRKILKGECLLDLSSFTDNSKAVNKEYEEYVLTVGDFDERIFLGADAEEEIGTPRKFTGDTQLGKLTAQANVDCNLQQHFEKKTSFAPSTPLTGRRYLREKEAVITPVASATQSVSRLQSIVAGLKNAPSEQLTNIFESCMRNPMENIMKIVKGIGETFCQHYTQSTDEQPGSHIDFAVNRLKLAEILYYKILETVMVQETRRLHGMDMSVLLEQDIFHRSLMACCLEIVLFAYSSPRTFPWIIEVLNLRPFYFYKVIEVVIRSEEGLSRDMVKHLNSIEEQILESLAWSHDSALWEALQASANKVPTCEEVIFPNNFETGNGGNVQGHLPMMPMSPLIHPRVKEVRIDSGSLRRDMQPLSPISVHERYSSPAAGSAKRRLFGEDPPKEILMDRIITEGTKLKIAPSSSLTTENISISPGQSLLTMATAIVTGTTGHKVTIPLHGIANDAGEITLIPISMNTAQESKVESPVSLTAQSLIGASPKQTHLTKVQEAHPTGISKPKRTGSLALFYRKVTKEERTFQEIMKSYRNQPQANSHVYRSVLLKSIPREVVAYNRNVNGDFEMTDCDLEDATKTPDCSSGPVKEERGDLIKFYNTIYVGRVKSFALKYDLSNQDHVMEAPPLSPFPRIKQQPGSPRRISQQHSVYVSPHKNGSGLTPRSALLYRFNGSPSKSLKDINNMIRQGEQRTKKRAIAIDGDAESPAKRLCQENDDVLLKRLQDVVSERANH</sequence>
<dbReference type="GO" id="GO:0005667">
    <property type="term" value="C:transcription regulator complex"/>
    <property type="evidence" value="ECO:0007669"/>
    <property type="project" value="TreeGrafter"/>
</dbReference>
<dbReference type="GO" id="GO:0000977">
    <property type="term" value="F:RNA polymerase II transcription regulatory region sequence-specific DNA binding"/>
    <property type="evidence" value="ECO:0007669"/>
    <property type="project" value="TreeGrafter"/>
</dbReference>
<dbReference type="SMART" id="SM01368">
    <property type="entry name" value="RB_A"/>
    <property type="match status" value="1"/>
</dbReference>
<dbReference type="RefSeq" id="XP_044940115.1">
    <property type="nucleotide sequence ID" value="XM_045084180.1"/>
</dbReference>
<evidence type="ECO:0000256" key="7">
    <source>
        <dbReference type="ARBA" id="ARBA00023163"/>
    </source>
</evidence>
<evidence type="ECO:0000259" key="15">
    <source>
        <dbReference type="SMART" id="SM01367"/>
    </source>
</evidence>
<comment type="subcellular location">
    <subcellularLocation>
        <location evidence="1">Nucleus</location>
    </subcellularLocation>
</comment>
<accession>A0A8U0SC19</accession>
<dbReference type="FunFam" id="1.10.472.10:FF:000082">
    <property type="entry name" value="retinoblastoma-like protein 1 isoform X1"/>
    <property type="match status" value="1"/>
</dbReference>
<protein>
    <recommendedName>
        <fullName evidence="12">Retinoblastoma-like protein 1</fullName>
    </recommendedName>
    <alternativeName>
        <fullName evidence="14">107 kDa retinoblastoma-associated protein</fullName>
    </alternativeName>
    <alternativeName>
        <fullName evidence="13">pRb1</fullName>
    </alternativeName>
</protein>
<comment type="function">
    <text evidence="10">Key regulator of entry into cell division. Directly involved in heterochromatin formation by maintaining overall chromatin structure and, in particular, that of constitutive heterochromatin by stabilizing histone methylation. Recruits and targets histone methyltransferases KMT5B and KMT5C, leading to epigenetic transcriptional repression. Controls histone H4 'Lys-20' trimethylation. Probably acts as a transcription repressor by recruiting chromatin-modifying enzymes to promoters. Potent inhibitor of E2F-mediated trans-activation. May act as a tumor suppressor.</text>
</comment>
<evidence type="ECO:0000313" key="19">
    <source>
        <dbReference type="RefSeq" id="XP_044940115.1"/>
    </source>
</evidence>
<evidence type="ECO:0000256" key="14">
    <source>
        <dbReference type="ARBA" id="ARBA00083153"/>
    </source>
</evidence>
<dbReference type="Pfam" id="PF01857">
    <property type="entry name" value="RB_B"/>
    <property type="match status" value="1"/>
</dbReference>
<dbReference type="Pfam" id="PF08934">
    <property type="entry name" value="Rb_C"/>
    <property type="match status" value="1"/>
</dbReference>
<keyword evidence="8" id="KW-0539">Nucleus</keyword>
<evidence type="ECO:0000256" key="2">
    <source>
        <dbReference type="ARBA" id="ARBA00009475"/>
    </source>
</evidence>
<dbReference type="PANTHER" id="PTHR13742:SF20">
    <property type="entry name" value="RETINOBLASTOMA-LIKE PROTEIN 1"/>
    <property type="match status" value="1"/>
</dbReference>
<keyword evidence="5" id="KW-0156">Chromatin regulator</keyword>
<keyword evidence="6" id="KW-0805">Transcription regulation</keyword>
<dbReference type="SUPFAM" id="SSF47954">
    <property type="entry name" value="Cyclin-like"/>
    <property type="match status" value="2"/>
</dbReference>
<name>A0A8U0SC19_MUSPF</name>
<dbReference type="Pfam" id="PF01858">
    <property type="entry name" value="RB_A"/>
    <property type="match status" value="1"/>
</dbReference>
<dbReference type="InterPro" id="IPR002720">
    <property type="entry name" value="RB_A"/>
</dbReference>
<dbReference type="GO" id="GO:2000134">
    <property type="term" value="P:negative regulation of G1/S transition of mitotic cell cycle"/>
    <property type="evidence" value="ECO:0007669"/>
    <property type="project" value="TreeGrafter"/>
</dbReference>
<feature type="domain" description="Retinoblastoma-associated protein N-terminal" evidence="15">
    <location>
        <begin position="70"/>
        <end position="212"/>
    </location>
</feature>
<evidence type="ECO:0000256" key="13">
    <source>
        <dbReference type="ARBA" id="ARBA00081549"/>
    </source>
</evidence>
<dbReference type="CTD" id="5933"/>
<evidence type="ECO:0000256" key="6">
    <source>
        <dbReference type="ARBA" id="ARBA00023015"/>
    </source>
</evidence>
<gene>
    <name evidence="19" type="primary">RBL1</name>
</gene>
<dbReference type="GO" id="GO:0000785">
    <property type="term" value="C:chromatin"/>
    <property type="evidence" value="ECO:0007669"/>
    <property type="project" value="TreeGrafter"/>
</dbReference>
<dbReference type="GeneID" id="101673051"/>
<dbReference type="InterPro" id="IPR036915">
    <property type="entry name" value="Cyclin-like_sf"/>
</dbReference>
<evidence type="ECO:0000256" key="11">
    <source>
        <dbReference type="ARBA" id="ARBA00065472"/>
    </source>
</evidence>
<dbReference type="GO" id="GO:0005654">
    <property type="term" value="C:nucleoplasm"/>
    <property type="evidence" value="ECO:0007669"/>
    <property type="project" value="UniProtKB-ARBA"/>
</dbReference>
<dbReference type="FunFam" id="1.10.472.140:FF:000001">
    <property type="entry name" value="Retinoblastoma-like 2, isoform CRA_a"/>
    <property type="match status" value="1"/>
</dbReference>
<dbReference type="AlphaFoldDB" id="A0A8U0SC19"/>
<dbReference type="InterPro" id="IPR015030">
    <property type="entry name" value="RB_C"/>
</dbReference>
<evidence type="ECO:0000256" key="1">
    <source>
        <dbReference type="ARBA" id="ARBA00004123"/>
    </source>
</evidence>
<dbReference type="Gene3D" id="1.10.472.140">
    <property type="match status" value="1"/>
</dbReference>
<keyword evidence="7" id="KW-0804">Transcription</keyword>
<keyword evidence="9" id="KW-0131">Cell cycle</keyword>
<evidence type="ECO:0000256" key="9">
    <source>
        <dbReference type="ARBA" id="ARBA00023306"/>
    </source>
</evidence>
<dbReference type="GO" id="GO:0030154">
    <property type="term" value="P:cell differentiation"/>
    <property type="evidence" value="ECO:0007669"/>
    <property type="project" value="TreeGrafter"/>
</dbReference>
<dbReference type="SMART" id="SM01369">
    <property type="entry name" value="Rb_C"/>
    <property type="match status" value="1"/>
</dbReference>
<evidence type="ECO:0000259" key="16">
    <source>
        <dbReference type="SMART" id="SM01368"/>
    </source>
</evidence>
<evidence type="ECO:0000256" key="10">
    <source>
        <dbReference type="ARBA" id="ARBA00056699"/>
    </source>
</evidence>
<dbReference type="GO" id="GO:0006357">
    <property type="term" value="P:regulation of transcription by RNA polymerase II"/>
    <property type="evidence" value="ECO:0007669"/>
    <property type="project" value="InterPro"/>
</dbReference>
<evidence type="ECO:0000259" key="17">
    <source>
        <dbReference type="SMART" id="SM01369"/>
    </source>
</evidence>
<keyword evidence="4" id="KW-0597">Phosphoprotein</keyword>